<evidence type="ECO:0000313" key="3">
    <source>
        <dbReference type="Proteomes" id="UP000003959"/>
    </source>
</evidence>
<gene>
    <name evidence="2" type="ORF">LYNGBM3L_33710</name>
</gene>
<evidence type="ECO:0000256" key="1">
    <source>
        <dbReference type="SAM" id="MobiDB-lite"/>
    </source>
</evidence>
<keyword evidence="3" id="KW-1185">Reference proteome</keyword>
<dbReference type="Proteomes" id="UP000003959">
    <property type="component" value="Unassembled WGS sequence"/>
</dbReference>
<dbReference type="AlphaFoldDB" id="F4XUI6"/>
<dbReference type="RefSeq" id="WP_008186232.1">
    <property type="nucleotide sequence ID" value="NZ_GL890931.1"/>
</dbReference>
<feature type="compositionally biased region" description="Polar residues" evidence="1">
    <location>
        <begin position="34"/>
        <end position="44"/>
    </location>
</feature>
<feature type="compositionally biased region" description="Polar residues" evidence="1">
    <location>
        <begin position="1"/>
        <end position="14"/>
    </location>
</feature>
<organism evidence="2 3">
    <name type="scientific">Moorena producens 3L</name>
    <dbReference type="NCBI Taxonomy" id="489825"/>
    <lineage>
        <taxon>Bacteria</taxon>
        <taxon>Bacillati</taxon>
        <taxon>Cyanobacteriota</taxon>
        <taxon>Cyanophyceae</taxon>
        <taxon>Coleofasciculales</taxon>
        <taxon>Coleofasciculaceae</taxon>
        <taxon>Moorena</taxon>
    </lineage>
</organism>
<reference evidence="3" key="1">
    <citation type="journal article" date="2011" name="Proc. Natl. Acad. Sci. U.S.A.">
        <title>Genomic insights into the physiology and ecology of the marine filamentous cyanobacterium Lyngbya majuscula.</title>
        <authorList>
            <person name="Jones A.C."/>
            <person name="Monroe E.A."/>
            <person name="Podell S."/>
            <person name="Hess W.R."/>
            <person name="Klages S."/>
            <person name="Esquenazi E."/>
            <person name="Niessen S."/>
            <person name="Hoover H."/>
            <person name="Rothmann M."/>
            <person name="Lasken R.S."/>
            <person name="Yates J.R.III."/>
            <person name="Reinhardt R."/>
            <person name="Kube M."/>
            <person name="Burkart M.D."/>
            <person name="Allen E.E."/>
            <person name="Dorrestein P.C."/>
            <person name="Gerwick W.H."/>
            <person name="Gerwick L."/>
        </authorList>
    </citation>
    <scope>NUCLEOTIDE SEQUENCE [LARGE SCALE GENOMIC DNA]</scope>
    <source>
        <strain evidence="3">3L</strain>
    </source>
</reference>
<accession>F4XUI6</accession>
<protein>
    <submittedName>
        <fullName evidence="2">Uncharacterized protein</fullName>
    </submittedName>
</protein>
<name>F4XUI6_9CYAN</name>
<dbReference type="HOGENOM" id="CLU_2634202_0_0_3"/>
<proteinExistence type="predicted"/>
<dbReference type="EMBL" id="GL890931">
    <property type="protein sequence ID" value="EGJ31811.1"/>
    <property type="molecule type" value="Genomic_DNA"/>
</dbReference>
<feature type="region of interest" description="Disordered" evidence="1">
    <location>
        <begin position="1"/>
        <end position="77"/>
    </location>
</feature>
<sequence length="77" mass="8477">MPTSPLTVFDSYSISEFGREQGTGNREQGAGNREQGTGNREQGTGNRGTRRRVWGEGVVWGERGEHKSVGRGRRGKN</sequence>
<evidence type="ECO:0000313" key="2">
    <source>
        <dbReference type="EMBL" id="EGJ31811.1"/>
    </source>
</evidence>